<sequence length="70" mass="8161">MGKSYKLDCVRLINYCNEIFTDSHFEKITSIGQEKKHLYLTGSKKLNMEQCLKIVNYLHILGKELLAIKL</sequence>
<name>A0ABM8KNY1_9FLAO</name>
<protein>
    <submittedName>
        <fullName evidence="1">Uncharacterized protein</fullName>
    </submittedName>
</protein>
<proteinExistence type="predicted"/>
<dbReference type="Proteomes" id="UP000474567">
    <property type="component" value="Unassembled WGS sequence"/>
</dbReference>
<evidence type="ECO:0000313" key="1">
    <source>
        <dbReference type="EMBL" id="CAA9202231.1"/>
    </source>
</evidence>
<accession>A0ABM8KNY1</accession>
<evidence type="ECO:0000313" key="2">
    <source>
        <dbReference type="Proteomes" id="UP000474567"/>
    </source>
</evidence>
<gene>
    <name evidence="1" type="ORF">FLACOL7796_04165</name>
</gene>
<reference evidence="1 2" key="1">
    <citation type="submission" date="2020-02" db="EMBL/GenBank/DDBJ databases">
        <authorList>
            <person name="Criscuolo A."/>
        </authorList>
    </citation>
    <scope>NUCLEOTIDE SEQUENCE [LARGE SCALE GENOMIC DNA]</scope>
    <source>
        <strain evidence="1">CECT7796</strain>
    </source>
</reference>
<organism evidence="1 2">
    <name type="scientific">Flavobacterium collinsii</name>
    <dbReference type="NCBI Taxonomy" id="1114861"/>
    <lineage>
        <taxon>Bacteria</taxon>
        <taxon>Pseudomonadati</taxon>
        <taxon>Bacteroidota</taxon>
        <taxon>Flavobacteriia</taxon>
        <taxon>Flavobacteriales</taxon>
        <taxon>Flavobacteriaceae</taxon>
        <taxon>Flavobacterium</taxon>
    </lineage>
</organism>
<keyword evidence="2" id="KW-1185">Reference proteome</keyword>
<comment type="caution">
    <text evidence="1">The sequence shown here is derived from an EMBL/GenBank/DDBJ whole genome shotgun (WGS) entry which is preliminary data.</text>
</comment>
<dbReference type="EMBL" id="CADCST010000131">
    <property type="protein sequence ID" value="CAA9202231.1"/>
    <property type="molecule type" value="Genomic_DNA"/>
</dbReference>